<dbReference type="InterPro" id="IPR036259">
    <property type="entry name" value="MFS_trans_sf"/>
</dbReference>
<dbReference type="PROSITE" id="PS00430">
    <property type="entry name" value="TONB_DEPENDENT_REC_1"/>
    <property type="match status" value="1"/>
</dbReference>
<keyword evidence="11" id="KW-1185">Reference proteome</keyword>
<comment type="similarity">
    <text evidence="2">Belongs to the major facilitator superfamily. Nitrate/nitrite porter (TC 2.A.1.8) family.</text>
</comment>
<reference evidence="10 11" key="1">
    <citation type="submission" date="2016-10" db="EMBL/GenBank/DDBJ databases">
        <authorList>
            <person name="de Groot N.N."/>
        </authorList>
    </citation>
    <scope>NUCLEOTIDE SEQUENCE [LARGE SCALE GENOMIC DNA]</scope>
    <source>
        <strain evidence="11">P4B,CCM 7963,CECT 7998,DSM 25260,IBRC-M 10614,KCTC 13821</strain>
    </source>
</reference>
<dbReference type="AlphaFoldDB" id="A0A1G8CKN8"/>
<evidence type="ECO:0000256" key="6">
    <source>
        <dbReference type="ARBA" id="ARBA00023063"/>
    </source>
</evidence>
<evidence type="ECO:0000259" key="9">
    <source>
        <dbReference type="PROSITE" id="PS50850"/>
    </source>
</evidence>
<dbReference type="STRING" id="930129.SAMN05216352_101356"/>
<feature type="transmembrane region" description="Helical" evidence="8">
    <location>
        <begin position="164"/>
        <end position="183"/>
    </location>
</feature>
<dbReference type="GO" id="GO:0015112">
    <property type="term" value="F:nitrate transmembrane transporter activity"/>
    <property type="evidence" value="ECO:0007669"/>
    <property type="project" value="InterPro"/>
</dbReference>
<dbReference type="InterPro" id="IPR011701">
    <property type="entry name" value="MFS"/>
</dbReference>
<organism evidence="10 11">
    <name type="scientific">Alteribacillus bidgolensis</name>
    <dbReference type="NCBI Taxonomy" id="930129"/>
    <lineage>
        <taxon>Bacteria</taxon>
        <taxon>Bacillati</taxon>
        <taxon>Bacillota</taxon>
        <taxon>Bacilli</taxon>
        <taxon>Bacillales</taxon>
        <taxon>Bacillaceae</taxon>
        <taxon>Alteribacillus</taxon>
    </lineage>
</organism>
<proteinExistence type="inferred from homology"/>
<evidence type="ECO:0000256" key="8">
    <source>
        <dbReference type="SAM" id="Phobius"/>
    </source>
</evidence>
<evidence type="ECO:0000256" key="5">
    <source>
        <dbReference type="ARBA" id="ARBA00022989"/>
    </source>
</evidence>
<feature type="transmembrane region" description="Helical" evidence="8">
    <location>
        <begin position="208"/>
        <end position="229"/>
    </location>
</feature>
<evidence type="ECO:0000256" key="3">
    <source>
        <dbReference type="ARBA" id="ARBA00022448"/>
    </source>
</evidence>
<gene>
    <name evidence="10" type="ORF">SAMN05216352_101356</name>
</gene>
<feature type="transmembrane region" description="Helical" evidence="8">
    <location>
        <begin position="235"/>
        <end position="257"/>
    </location>
</feature>
<keyword evidence="7 8" id="KW-0472">Membrane</keyword>
<sequence>MKRDAKISKRILILTTLAMAFSFTVWASLSPLATEFQEMYGLTNTEKSILVAVPVLLGSVIRIPLGIFTDKYGGRKVFTGLLLFTIIPLVGVSFSSSYFMLLFWAFFLGVSGASFAVSIAFVSKWTPKEKQGTALGINGMGNIGTAAASFSLPAAAALLGIQGAFWMLMLPIVIMSILIWFWTPETPKTGETKTILGSLEVLKYKNSWVLSLFYFVTFGAFVAFGIYLPTLLMDLYNITAVDAGVRAGGFVVLATLARPLGGNLADKLGAGKILTIVFLGIIAGALGISFSMTSLVVMTIPCLLVAFMTGIGNGAVFKLVPQLFPKATGAVTGIVGAAGGLGGFFPPILLGTVKDFTGSYVWGFIFLSIVAFTCFIINKTYYDRNKKLNIKAART</sequence>
<comment type="subcellular location">
    <subcellularLocation>
        <location evidence="1">Cell membrane</location>
        <topology evidence="1">Multi-pass membrane protein</topology>
    </subcellularLocation>
</comment>
<dbReference type="GO" id="GO:0005886">
    <property type="term" value="C:plasma membrane"/>
    <property type="evidence" value="ECO:0007669"/>
    <property type="project" value="UniProtKB-SubCell"/>
</dbReference>
<dbReference type="PANTHER" id="PTHR23515">
    <property type="entry name" value="HIGH-AFFINITY NITRATE TRANSPORTER 2.3"/>
    <property type="match status" value="1"/>
</dbReference>
<feature type="transmembrane region" description="Helical" evidence="8">
    <location>
        <begin position="77"/>
        <end position="95"/>
    </location>
</feature>
<dbReference type="GO" id="GO:0042128">
    <property type="term" value="P:nitrate assimilation"/>
    <property type="evidence" value="ECO:0007669"/>
    <property type="project" value="UniProtKB-KW"/>
</dbReference>
<keyword evidence="5 8" id="KW-1133">Transmembrane helix</keyword>
<feature type="transmembrane region" description="Helical" evidence="8">
    <location>
        <begin position="134"/>
        <end position="158"/>
    </location>
</feature>
<dbReference type="InterPro" id="IPR044772">
    <property type="entry name" value="NO3_transporter"/>
</dbReference>
<feature type="transmembrane region" description="Helical" evidence="8">
    <location>
        <begin position="49"/>
        <end position="65"/>
    </location>
</feature>
<dbReference type="EMBL" id="FNDU01000001">
    <property type="protein sequence ID" value="SDH45995.1"/>
    <property type="molecule type" value="Genomic_DNA"/>
</dbReference>
<feature type="transmembrane region" description="Helical" evidence="8">
    <location>
        <begin position="12"/>
        <end position="29"/>
    </location>
</feature>
<feature type="transmembrane region" description="Helical" evidence="8">
    <location>
        <begin position="269"/>
        <end position="290"/>
    </location>
</feature>
<feature type="domain" description="Major facilitator superfamily (MFS) profile" evidence="9">
    <location>
        <begin position="8"/>
        <end position="386"/>
    </location>
</feature>
<name>A0A1G8CKN8_9BACI</name>
<evidence type="ECO:0000256" key="7">
    <source>
        <dbReference type="ARBA" id="ARBA00023136"/>
    </source>
</evidence>
<evidence type="ECO:0000313" key="11">
    <source>
        <dbReference type="Proteomes" id="UP000199017"/>
    </source>
</evidence>
<evidence type="ECO:0000256" key="4">
    <source>
        <dbReference type="ARBA" id="ARBA00022692"/>
    </source>
</evidence>
<evidence type="ECO:0000256" key="1">
    <source>
        <dbReference type="ARBA" id="ARBA00004651"/>
    </source>
</evidence>
<dbReference type="Gene3D" id="1.20.1250.20">
    <property type="entry name" value="MFS general substrate transporter like domains"/>
    <property type="match status" value="2"/>
</dbReference>
<feature type="transmembrane region" description="Helical" evidence="8">
    <location>
        <begin position="329"/>
        <end position="348"/>
    </location>
</feature>
<dbReference type="CDD" id="cd17341">
    <property type="entry name" value="MFS_NRT2_like"/>
    <property type="match status" value="1"/>
</dbReference>
<dbReference type="InterPro" id="IPR010916">
    <property type="entry name" value="TonB_box_CS"/>
</dbReference>
<feature type="transmembrane region" description="Helical" evidence="8">
    <location>
        <begin position="296"/>
        <end position="317"/>
    </location>
</feature>
<evidence type="ECO:0000313" key="10">
    <source>
        <dbReference type="EMBL" id="SDH45995.1"/>
    </source>
</evidence>
<dbReference type="PROSITE" id="PS50850">
    <property type="entry name" value="MFS"/>
    <property type="match status" value="1"/>
</dbReference>
<dbReference type="SUPFAM" id="SSF103473">
    <property type="entry name" value="MFS general substrate transporter"/>
    <property type="match status" value="1"/>
</dbReference>
<dbReference type="Proteomes" id="UP000199017">
    <property type="component" value="Unassembled WGS sequence"/>
</dbReference>
<feature type="transmembrane region" description="Helical" evidence="8">
    <location>
        <begin position="101"/>
        <end position="122"/>
    </location>
</feature>
<protein>
    <submittedName>
        <fullName evidence="10">MFS transporter, NNP family, nitrate/nitrite transporter</fullName>
    </submittedName>
</protein>
<accession>A0A1G8CKN8</accession>
<evidence type="ECO:0000256" key="2">
    <source>
        <dbReference type="ARBA" id="ARBA00008432"/>
    </source>
</evidence>
<dbReference type="RefSeq" id="WP_091580015.1">
    <property type="nucleotide sequence ID" value="NZ_FNDU01000001.1"/>
</dbReference>
<keyword evidence="6" id="KW-0534">Nitrate assimilation</keyword>
<keyword evidence="4 8" id="KW-0812">Transmembrane</keyword>
<dbReference type="Pfam" id="PF07690">
    <property type="entry name" value="MFS_1"/>
    <property type="match status" value="1"/>
</dbReference>
<feature type="transmembrane region" description="Helical" evidence="8">
    <location>
        <begin position="360"/>
        <end position="378"/>
    </location>
</feature>
<dbReference type="InterPro" id="IPR020846">
    <property type="entry name" value="MFS_dom"/>
</dbReference>
<keyword evidence="3" id="KW-0813">Transport</keyword>